<dbReference type="Proteomes" id="UP000591131">
    <property type="component" value="Unassembled WGS sequence"/>
</dbReference>
<sequence length="124" mass="13463">MEPPSETCSTAVADCFIEKGSNVPILLRAHRMASDAVKILLTRSFALALVLKSNGLIDHVMLGDKVRDGHTGSTVRPLCPHLRNSAENGAVPRCYTLFYCSKKGGSYHDPPKLDSTLEPLGLRD</sequence>
<evidence type="ECO:0000313" key="2">
    <source>
        <dbReference type="Proteomes" id="UP000591131"/>
    </source>
</evidence>
<dbReference type="AlphaFoldDB" id="A0A7J6KLC1"/>
<dbReference type="EMBL" id="JAAPAO010002328">
    <property type="protein sequence ID" value="KAF4647857.1"/>
    <property type="molecule type" value="Genomic_DNA"/>
</dbReference>
<keyword evidence="2" id="KW-1185">Reference proteome</keyword>
<evidence type="ECO:0000313" key="1">
    <source>
        <dbReference type="EMBL" id="KAF4647857.1"/>
    </source>
</evidence>
<accession>A0A7J6KLC1</accession>
<gene>
    <name evidence="1" type="ORF">FOL47_004053</name>
</gene>
<comment type="caution">
    <text evidence="1">The sequence shown here is derived from an EMBL/GenBank/DDBJ whole genome shotgun (WGS) entry which is preliminary data.</text>
</comment>
<reference evidence="1 2" key="1">
    <citation type="submission" date="2020-04" db="EMBL/GenBank/DDBJ databases">
        <title>Perkinsus chesapeaki whole genome sequence.</title>
        <authorList>
            <person name="Bogema D.R."/>
        </authorList>
    </citation>
    <scope>NUCLEOTIDE SEQUENCE [LARGE SCALE GENOMIC DNA]</scope>
    <source>
        <strain evidence="1">ATCC PRA-425</strain>
    </source>
</reference>
<protein>
    <submittedName>
        <fullName evidence="1">Uncharacterized protein</fullName>
    </submittedName>
</protein>
<proteinExistence type="predicted"/>
<organism evidence="1 2">
    <name type="scientific">Perkinsus chesapeaki</name>
    <name type="common">Clam parasite</name>
    <name type="synonym">Perkinsus andrewsi</name>
    <dbReference type="NCBI Taxonomy" id="330153"/>
    <lineage>
        <taxon>Eukaryota</taxon>
        <taxon>Sar</taxon>
        <taxon>Alveolata</taxon>
        <taxon>Perkinsozoa</taxon>
        <taxon>Perkinsea</taxon>
        <taxon>Perkinsida</taxon>
        <taxon>Perkinsidae</taxon>
        <taxon>Perkinsus</taxon>
    </lineage>
</organism>
<name>A0A7J6KLC1_PERCH</name>